<gene>
    <name evidence="1" type="ORF">CSV86_016800</name>
</gene>
<name>A0A7K4EGH3_9PSED</name>
<dbReference type="Proteomes" id="UP000010448">
    <property type="component" value="Unassembled WGS sequence"/>
</dbReference>
<evidence type="ECO:0000313" key="2">
    <source>
        <dbReference type="Proteomes" id="UP000010448"/>
    </source>
</evidence>
<dbReference type="AlphaFoldDB" id="A0A7K4EGH3"/>
<accession>A0A7K4EGH3</accession>
<protein>
    <submittedName>
        <fullName evidence="1">Uncharacterized protein</fullName>
    </submittedName>
</protein>
<reference evidence="1 2" key="1">
    <citation type="journal article" date="2013" name="Genome Announc.">
        <title>Genome Sequence of Naphthalene-Degrading Soil Bacterium Pseudomonas putida CSV86.</title>
        <authorList>
            <person name="Phale P.S."/>
            <person name="Paliwal V."/>
            <person name="Raju S.C."/>
            <person name="Modak A."/>
            <person name="Purohit H.J."/>
        </authorList>
    </citation>
    <scope>NUCLEOTIDE SEQUENCE [LARGE SCALE GENOMIC DNA]</scope>
    <source>
        <strain evidence="1 2">CSV86</strain>
    </source>
</reference>
<sequence length="100" mass="11406">MDNDEIRRKTRLREAQSLERAVSRILGSGDLLCFEDLASRIHFQPNLSRSILSTWEAENRVFSIIVDHEALYPLYAFSPEGELLQCMNDIILTLSPGKLA</sequence>
<organism evidence="1 2">
    <name type="scientific">Pseudomonas bharatica CSV86</name>
    <dbReference type="NCBI Taxonomy" id="1005395"/>
    <lineage>
        <taxon>Bacteria</taxon>
        <taxon>Pseudomonadati</taxon>
        <taxon>Pseudomonadota</taxon>
        <taxon>Gammaproteobacteria</taxon>
        <taxon>Pseudomonadales</taxon>
        <taxon>Pseudomonadaceae</taxon>
        <taxon>Pseudomonas</taxon>
        <taxon>Pseudomonas bharatica</taxon>
    </lineage>
</organism>
<dbReference type="EMBL" id="AMWJ02000002">
    <property type="protein sequence ID" value="NNJ16745.1"/>
    <property type="molecule type" value="Genomic_DNA"/>
</dbReference>
<comment type="caution">
    <text evidence="1">The sequence shown here is derived from an EMBL/GenBank/DDBJ whole genome shotgun (WGS) entry which is preliminary data.</text>
</comment>
<evidence type="ECO:0000313" key="1">
    <source>
        <dbReference type="EMBL" id="NNJ16745.1"/>
    </source>
</evidence>
<proteinExistence type="predicted"/>
<keyword evidence="2" id="KW-1185">Reference proteome</keyword>
<dbReference type="RefSeq" id="WP_170394887.1">
    <property type="nucleotide sequence ID" value="NZ_AMWJ02000002.1"/>
</dbReference>